<reference evidence="1 2" key="1">
    <citation type="submission" date="2020-07" db="EMBL/GenBank/DDBJ databases">
        <title>Comparative genomics of pyrophilous fungi reveals a link between fire events and developmental genes.</title>
        <authorList>
            <consortium name="DOE Joint Genome Institute"/>
            <person name="Steindorff A.S."/>
            <person name="Carver A."/>
            <person name="Calhoun S."/>
            <person name="Stillman K."/>
            <person name="Liu H."/>
            <person name="Lipzen A."/>
            <person name="Pangilinan J."/>
            <person name="Labutti K."/>
            <person name="Bruns T.D."/>
            <person name="Grigoriev I.V."/>
        </authorList>
    </citation>
    <scope>NUCLEOTIDE SEQUENCE [LARGE SCALE GENOMIC DNA]</scope>
    <source>
        <strain evidence="1 2">CBS 144469</strain>
    </source>
</reference>
<protein>
    <recommendedName>
        <fullName evidence="3">F-box domain-containing protein</fullName>
    </recommendedName>
</protein>
<evidence type="ECO:0000313" key="1">
    <source>
        <dbReference type="EMBL" id="KAF6744996.1"/>
    </source>
</evidence>
<dbReference type="OrthoDB" id="2269034at2759"/>
<proteinExistence type="predicted"/>
<accession>A0A8H6LXQ7</accession>
<gene>
    <name evidence="1" type="ORF">DFP72DRAFT_1077895</name>
</gene>
<evidence type="ECO:0000313" key="2">
    <source>
        <dbReference type="Proteomes" id="UP000521943"/>
    </source>
</evidence>
<dbReference type="Gene3D" id="3.80.10.10">
    <property type="entry name" value="Ribonuclease Inhibitor"/>
    <property type="match status" value="1"/>
</dbReference>
<dbReference type="Proteomes" id="UP000521943">
    <property type="component" value="Unassembled WGS sequence"/>
</dbReference>
<dbReference type="SUPFAM" id="SSF52047">
    <property type="entry name" value="RNI-like"/>
    <property type="match status" value="1"/>
</dbReference>
<name>A0A8H6LXQ7_9AGAR</name>
<comment type="caution">
    <text evidence="1">The sequence shown here is derived from an EMBL/GenBank/DDBJ whole genome shotgun (WGS) entry which is preliminary data.</text>
</comment>
<sequence>MGLKDTRSSWCNTDPTYPTSSDSTWETTVSPITRIPVELLSKIFFAYVEWEKHKMRFRGRGVTIWPGSPVTPFVLTWICRSWRNLALSLPRLWCRVSISSPRSFQIHILKLWLQRSQSYPLNMWATLYGDTSSNRITAATIMSVNSRWESINLRLRPDVQEICSSCLTFGSSELLQSFFIDMGGAWSPINASRFCSFMFSAPLLRLSCWYNAQEQPRAIDHQMWASVTHLHIGTIHLPRLLRALKECRQLQLLQIGVCTDSGNPLVADAVVTLPSLRSLYLQVRNTACLVRHLQLPNIRRLRLSSGFFSSDDMSEDPAALLLLMLNRSQCLLDSFTLSRCRESSTGYVDNQILLTLLRCQQLRNLRDLMIGTTVDIIFIQALTGSAGDDVLLPKLRSLKLSNCNAADRVIKEMLSSRTASMRPVQYITPTDMSCGADSQWPILELGLRRKLPLWQFLT</sequence>
<evidence type="ECO:0008006" key="3">
    <source>
        <dbReference type="Google" id="ProtNLM"/>
    </source>
</evidence>
<dbReference type="EMBL" id="JACGCI010000111">
    <property type="protein sequence ID" value="KAF6744996.1"/>
    <property type="molecule type" value="Genomic_DNA"/>
</dbReference>
<dbReference type="AlphaFoldDB" id="A0A8H6LXQ7"/>
<organism evidence="1 2">
    <name type="scientific">Ephemerocybe angulata</name>
    <dbReference type="NCBI Taxonomy" id="980116"/>
    <lineage>
        <taxon>Eukaryota</taxon>
        <taxon>Fungi</taxon>
        <taxon>Dikarya</taxon>
        <taxon>Basidiomycota</taxon>
        <taxon>Agaricomycotina</taxon>
        <taxon>Agaricomycetes</taxon>
        <taxon>Agaricomycetidae</taxon>
        <taxon>Agaricales</taxon>
        <taxon>Agaricineae</taxon>
        <taxon>Psathyrellaceae</taxon>
        <taxon>Ephemerocybe</taxon>
    </lineage>
</organism>
<dbReference type="InterPro" id="IPR032675">
    <property type="entry name" value="LRR_dom_sf"/>
</dbReference>
<keyword evidence="2" id="KW-1185">Reference proteome</keyword>